<evidence type="ECO:0000256" key="7">
    <source>
        <dbReference type="ARBA" id="ARBA00047899"/>
    </source>
</evidence>
<evidence type="ECO:0000313" key="11">
    <source>
        <dbReference type="Proteomes" id="UP000306102"/>
    </source>
</evidence>
<dbReference type="GO" id="GO:0004674">
    <property type="term" value="F:protein serine/threonine kinase activity"/>
    <property type="evidence" value="ECO:0007669"/>
    <property type="project" value="UniProtKB-KW"/>
</dbReference>
<keyword evidence="4" id="KW-0547">Nucleotide-binding</keyword>
<dbReference type="SUPFAM" id="SSF56112">
    <property type="entry name" value="Protein kinase-like (PK-like)"/>
    <property type="match status" value="1"/>
</dbReference>
<dbReference type="Pfam" id="PF07714">
    <property type="entry name" value="PK_Tyr_Ser-Thr"/>
    <property type="match status" value="1"/>
</dbReference>
<evidence type="ECO:0000256" key="3">
    <source>
        <dbReference type="ARBA" id="ARBA00022679"/>
    </source>
</evidence>
<sequence>MDFTSGVVAAKQNVQAPTVAYSYKSTSFLIEAQDSLDDGALAIFEIDGVRERYWLNHFHTVVEAEILYNKMMEHPNSHIDTSLPIFQVKKDSEELHFVAIPQREVTIEDFLKTSSNRDSLFDCLHSGRKIRFSGQYKKLMKDVIKIVIHLKDIGKQNKVITPSSKLLAFIKLIYTKTKTDIDAADLSINEITKVKVTLDCANGHNIDKTVFQLPLFWNADKRCEFISKVNMYLESHWRRSMAMGPFPFLCDCKDFDNGPGYRCKCSKGYEGNPYIPNGCQATLCIPSNARRPSLQGEKLIRELNFFPKESINIVDPNDVSAAPVAPRIIEKRFKFSNFADPDVFAEDLGHHVGYYTIQHSHAARYQKSIELLILKLPFKRLVHEIAQDFKFLTGTFGYTAPELAYAMEVNEKLDVYSFGVLILEVLMGKHPGDLISSLSSSPPTVYGVLLKDILDMRLPSPGNHVEEEVILVVKLALACLHTSPQCRPTMRQISVALSKQRPPLQNSFHLISL</sequence>
<dbReference type="InterPro" id="IPR051420">
    <property type="entry name" value="Ser_Thr_Kinases_DiverseReg"/>
</dbReference>
<organism evidence="10 11">
    <name type="scientific">Camellia sinensis var. sinensis</name>
    <name type="common">China tea</name>
    <dbReference type="NCBI Taxonomy" id="542762"/>
    <lineage>
        <taxon>Eukaryota</taxon>
        <taxon>Viridiplantae</taxon>
        <taxon>Streptophyta</taxon>
        <taxon>Embryophyta</taxon>
        <taxon>Tracheophyta</taxon>
        <taxon>Spermatophyta</taxon>
        <taxon>Magnoliopsida</taxon>
        <taxon>eudicotyledons</taxon>
        <taxon>Gunneridae</taxon>
        <taxon>Pentapetalae</taxon>
        <taxon>asterids</taxon>
        <taxon>Ericales</taxon>
        <taxon>Theaceae</taxon>
        <taxon>Camellia</taxon>
    </lineage>
</organism>
<evidence type="ECO:0000256" key="4">
    <source>
        <dbReference type="ARBA" id="ARBA00022741"/>
    </source>
</evidence>
<dbReference type="InterPro" id="IPR001245">
    <property type="entry name" value="Ser-Thr/Tyr_kinase_cat_dom"/>
</dbReference>
<dbReference type="PANTHER" id="PTHR48005:SF70">
    <property type="entry name" value="MDIS1-INTERACTING RECEPTOR LIKE KINASE 2-LIKE"/>
    <property type="match status" value="1"/>
</dbReference>
<comment type="catalytic activity">
    <reaction evidence="7">
        <text>L-threonyl-[protein] + ATP = O-phospho-L-threonyl-[protein] + ADP + H(+)</text>
        <dbReference type="Rhea" id="RHEA:46608"/>
        <dbReference type="Rhea" id="RHEA-COMP:11060"/>
        <dbReference type="Rhea" id="RHEA-COMP:11605"/>
        <dbReference type="ChEBI" id="CHEBI:15378"/>
        <dbReference type="ChEBI" id="CHEBI:30013"/>
        <dbReference type="ChEBI" id="CHEBI:30616"/>
        <dbReference type="ChEBI" id="CHEBI:61977"/>
        <dbReference type="ChEBI" id="CHEBI:456216"/>
        <dbReference type="EC" id="2.7.11.1"/>
    </reaction>
</comment>
<reference evidence="10 11" key="1">
    <citation type="journal article" date="2018" name="Proc. Natl. Acad. Sci. U.S.A.">
        <title>Draft genome sequence of Camellia sinensis var. sinensis provides insights into the evolution of the tea genome and tea quality.</title>
        <authorList>
            <person name="Wei C."/>
            <person name="Yang H."/>
            <person name="Wang S."/>
            <person name="Zhao J."/>
            <person name="Liu C."/>
            <person name="Gao L."/>
            <person name="Xia E."/>
            <person name="Lu Y."/>
            <person name="Tai Y."/>
            <person name="She G."/>
            <person name="Sun J."/>
            <person name="Cao H."/>
            <person name="Tong W."/>
            <person name="Gao Q."/>
            <person name="Li Y."/>
            <person name="Deng W."/>
            <person name="Jiang X."/>
            <person name="Wang W."/>
            <person name="Chen Q."/>
            <person name="Zhang S."/>
            <person name="Li H."/>
            <person name="Wu J."/>
            <person name="Wang P."/>
            <person name="Li P."/>
            <person name="Shi C."/>
            <person name="Zheng F."/>
            <person name="Jian J."/>
            <person name="Huang B."/>
            <person name="Shan D."/>
            <person name="Shi M."/>
            <person name="Fang C."/>
            <person name="Yue Y."/>
            <person name="Li F."/>
            <person name="Li D."/>
            <person name="Wei S."/>
            <person name="Han B."/>
            <person name="Jiang C."/>
            <person name="Yin Y."/>
            <person name="Xia T."/>
            <person name="Zhang Z."/>
            <person name="Bennetzen J.L."/>
            <person name="Zhao S."/>
            <person name="Wan X."/>
        </authorList>
    </citation>
    <scope>NUCLEOTIDE SEQUENCE [LARGE SCALE GENOMIC DNA]</scope>
    <source>
        <strain evidence="11">cv. Shuchazao</strain>
        <tissue evidence="10">Leaf</tissue>
    </source>
</reference>
<keyword evidence="3" id="KW-0808">Transferase</keyword>
<dbReference type="PANTHER" id="PTHR48005">
    <property type="entry name" value="LEUCINE RICH REPEAT KINASE 2"/>
    <property type="match status" value="1"/>
</dbReference>
<dbReference type="AlphaFoldDB" id="A0A4S4EQW9"/>
<gene>
    <name evidence="10" type="ORF">TEA_002270</name>
</gene>
<protein>
    <recommendedName>
        <fullName evidence="1">non-specific serine/threonine protein kinase</fullName>
        <ecNumber evidence="1">2.7.11.1</ecNumber>
    </recommendedName>
</protein>
<evidence type="ECO:0000256" key="1">
    <source>
        <dbReference type="ARBA" id="ARBA00012513"/>
    </source>
</evidence>
<comment type="caution">
    <text evidence="10">The sequence shown here is derived from an EMBL/GenBank/DDBJ whole genome shotgun (WGS) entry which is preliminary data.</text>
</comment>
<evidence type="ECO:0000256" key="5">
    <source>
        <dbReference type="ARBA" id="ARBA00022777"/>
    </source>
</evidence>
<evidence type="ECO:0000256" key="6">
    <source>
        <dbReference type="ARBA" id="ARBA00022840"/>
    </source>
</evidence>
<evidence type="ECO:0000313" key="10">
    <source>
        <dbReference type="EMBL" id="THG19178.1"/>
    </source>
</evidence>
<feature type="domain" description="Serine-threonine/tyrosine-protein kinase catalytic" evidence="9">
    <location>
        <begin position="397"/>
        <end position="495"/>
    </location>
</feature>
<evidence type="ECO:0000256" key="8">
    <source>
        <dbReference type="ARBA" id="ARBA00048679"/>
    </source>
</evidence>
<accession>A0A4S4EQW9</accession>
<keyword evidence="6" id="KW-0067">ATP-binding</keyword>
<comment type="catalytic activity">
    <reaction evidence="8">
        <text>L-seryl-[protein] + ATP = O-phospho-L-seryl-[protein] + ADP + H(+)</text>
        <dbReference type="Rhea" id="RHEA:17989"/>
        <dbReference type="Rhea" id="RHEA-COMP:9863"/>
        <dbReference type="Rhea" id="RHEA-COMP:11604"/>
        <dbReference type="ChEBI" id="CHEBI:15378"/>
        <dbReference type="ChEBI" id="CHEBI:29999"/>
        <dbReference type="ChEBI" id="CHEBI:30616"/>
        <dbReference type="ChEBI" id="CHEBI:83421"/>
        <dbReference type="ChEBI" id="CHEBI:456216"/>
        <dbReference type="EC" id="2.7.11.1"/>
    </reaction>
</comment>
<evidence type="ECO:0000259" key="9">
    <source>
        <dbReference type="Pfam" id="PF07714"/>
    </source>
</evidence>
<proteinExistence type="predicted"/>
<evidence type="ECO:0000256" key="2">
    <source>
        <dbReference type="ARBA" id="ARBA00022527"/>
    </source>
</evidence>
<dbReference type="Proteomes" id="UP000306102">
    <property type="component" value="Unassembled WGS sequence"/>
</dbReference>
<name>A0A4S4EQW9_CAMSN</name>
<dbReference type="InterPro" id="IPR011009">
    <property type="entry name" value="Kinase-like_dom_sf"/>
</dbReference>
<dbReference type="EMBL" id="SDRB02002549">
    <property type="protein sequence ID" value="THG19178.1"/>
    <property type="molecule type" value="Genomic_DNA"/>
</dbReference>
<dbReference type="GO" id="GO:0005524">
    <property type="term" value="F:ATP binding"/>
    <property type="evidence" value="ECO:0007669"/>
    <property type="project" value="UniProtKB-KW"/>
</dbReference>
<keyword evidence="2" id="KW-0723">Serine/threonine-protein kinase</keyword>
<keyword evidence="11" id="KW-1185">Reference proteome</keyword>
<keyword evidence="5" id="KW-0418">Kinase</keyword>
<dbReference type="EC" id="2.7.11.1" evidence="1"/>
<dbReference type="Gene3D" id="1.10.510.10">
    <property type="entry name" value="Transferase(Phosphotransferase) domain 1"/>
    <property type="match status" value="1"/>
</dbReference>